<sequence length="122" mass="14278">MHFKILDPNVGIPMNVFIIIGNFITLFQNIPQVIKTYQVKSTRDFSSIFLFMRLTACFIWGAYSIEIDSLLMLINNLITLSSTIFIGYYKVNEIIYDYKSKKIIMYAEIQDLEKQDETILET</sequence>
<organism evidence="6">
    <name type="scientific">viral metagenome</name>
    <dbReference type="NCBI Taxonomy" id="1070528"/>
    <lineage>
        <taxon>unclassified sequences</taxon>
        <taxon>metagenomes</taxon>
        <taxon>organismal metagenomes</taxon>
    </lineage>
</organism>
<evidence type="ECO:0000256" key="5">
    <source>
        <dbReference type="SAM" id="Phobius"/>
    </source>
</evidence>
<keyword evidence="3 5" id="KW-1133">Transmembrane helix</keyword>
<feature type="transmembrane region" description="Helical" evidence="5">
    <location>
        <begin position="12"/>
        <end position="33"/>
    </location>
</feature>
<reference evidence="6" key="1">
    <citation type="journal article" date="2020" name="Nature">
        <title>Giant virus diversity and host interactions through global metagenomics.</title>
        <authorList>
            <person name="Schulz F."/>
            <person name="Roux S."/>
            <person name="Paez-Espino D."/>
            <person name="Jungbluth S."/>
            <person name="Walsh D.A."/>
            <person name="Denef V.J."/>
            <person name="McMahon K.D."/>
            <person name="Konstantinidis K.T."/>
            <person name="Eloe-Fadrosh E.A."/>
            <person name="Kyrpides N.C."/>
            <person name="Woyke T."/>
        </authorList>
    </citation>
    <scope>NUCLEOTIDE SEQUENCE</scope>
    <source>
        <strain evidence="6">GVMAG-M-3300023184-177</strain>
    </source>
</reference>
<accession>A0A6C0HX77</accession>
<dbReference type="Gene3D" id="1.20.1280.290">
    <property type="match status" value="1"/>
</dbReference>
<dbReference type="InterPro" id="IPR006603">
    <property type="entry name" value="PQ-loop_rpt"/>
</dbReference>
<evidence type="ECO:0000256" key="1">
    <source>
        <dbReference type="ARBA" id="ARBA00004141"/>
    </source>
</evidence>
<evidence type="ECO:0000256" key="4">
    <source>
        <dbReference type="ARBA" id="ARBA00023136"/>
    </source>
</evidence>
<evidence type="ECO:0008006" key="7">
    <source>
        <dbReference type="Google" id="ProtNLM"/>
    </source>
</evidence>
<dbReference type="GO" id="GO:0016020">
    <property type="term" value="C:membrane"/>
    <property type="evidence" value="ECO:0007669"/>
    <property type="project" value="UniProtKB-SubCell"/>
</dbReference>
<dbReference type="Pfam" id="PF04193">
    <property type="entry name" value="PQ-loop"/>
    <property type="match status" value="1"/>
</dbReference>
<keyword evidence="2 5" id="KW-0812">Transmembrane</keyword>
<feature type="transmembrane region" description="Helical" evidence="5">
    <location>
        <begin position="45"/>
        <end position="63"/>
    </location>
</feature>
<proteinExistence type="predicted"/>
<protein>
    <recommendedName>
        <fullName evidence="7">PQ-loop repeat-containing protein</fullName>
    </recommendedName>
</protein>
<evidence type="ECO:0000256" key="3">
    <source>
        <dbReference type="ARBA" id="ARBA00022989"/>
    </source>
</evidence>
<evidence type="ECO:0000313" key="6">
    <source>
        <dbReference type="EMBL" id="QHT84725.1"/>
    </source>
</evidence>
<keyword evidence="4 5" id="KW-0472">Membrane</keyword>
<dbReference type="AlphaFoldDB" id="A0A6C0HX77"/>
<comment type="subcellular location">
    <subcellularLocation>
        <location evidence="1">Membrane</location>
        <topology evidence="1">Multi-pass membrane protein</topology>
    </subcellularLocation>
</comment>
<dbReference type="EMBL" id="MN740025">
    <property type="protein sequence ID" value="QHT84725.1"/>
    <property type="molecule type" value="Genomic_DNA"/>
</dbReference>
<name>A0A6C0HX77_9ZZZZ</name>
<evidence type="ECO:0000256" key="2">
    <source>
        <dbReference type="ARBA" id="ARBA00022692"/>
    </source>
</evidence>
<feature type="transmembrane region" description="Helical" evidence="5">
    <location>
        <begin position="69"/>
        <end position="89"/>
    </location>
</feature>